<evidence type="ECO:0000256" key="2">
    <source>
        <dbReference type="ARBA" id="ARBA00022801"/>
    </source>
</evidence>
<dbReference type="Gene3D" id="1.20.1000.10">
    <property type="entry name" value="Guanylate-binding protein, C-terminal domain"/>
    <property type="match status" value="1"/>
</dbReference>
<accession>A0ABN8NCW1</accession>
<reference evidence="8 9" key="1">
    <citation type="submission" date="2022-05" db="EMBL/GenBank/DDBJ databases">
        <authorList>
            <consortium name="Genoscope - CEA"/>
            <person name="William W."/>
        </authorList>
    </citation>
    <scope>NUCLEOTIDE SEQUENCE [LARGE SCALE GENOMIC DNA]</scope>
</reference>
<protein>
    <recommendedName>
        <fullName evidence="7">GB1/RHD3-type G domain-containing protein</fullName>
    </recommendedName>
</protein>
<proteinExistence type="inferred from homology"/>
<sequence length="886" mass="102014">RSWRQRYQAKDDEKASAMAPELSRKEYEQGQPESRSQHHVEEGFQMPQAQDNDREEGLSRALAHTALGPSDMDSRRHPSVDSKDQKLRHISAGGGVCSKQGYQQAIPLCLPNNCNWDSETGQYVQTEEEHRSLYVVEEALEQLRKIKGPVCVASIAGPYRKGKSYVLSEAFSQPQVFPLGHHFTPETMGIWLWIVPGVFKDSRGQEFQLILLDSEGIDSVGSEGYDDSQIFTLTVLLASVLIYNSQGVPTRKDLEQLNFIVKLSQSIEVQPQTEAAAGKSQEASKFFYKTFPFFIWLLRDVTQDIPTDCVNIKDYFLKMVFKVRDSSSAENQDGQKVADSILGYFSGFEAFSLPPPTVEKELLKKINDNKSQINPSFFRGLDQFKRMLGNILTPKKSFNEGELVTGEGLAALVQFYVEAINSPGVIPNIQNAWETYVEMKCSEAIRGAVKKYEGVMKSNLKDERPCDNDELRKIHGTALEKGEGYFMTETVGISTSTTEKHLNKLKELLNEKLISWKTRNEKLTREFCNSLLIQLKEKHLDPVLRRLQGKEAAKISFDEIIGGYNQIKEDYHNSAIGAKDVIAAVFYEFHPALLKEQTQCLSLLRQLKDYDEKLTQELAAKAFQEQEKQKLQEEQERLRQENLAVKKEMEMLGRKQSEERQKLREQMDNELRLQREQMNNMVEANMKTAKQNRALLVQQNQDLQNKFLAVQKANEDNMKMIEKLSDLVAKQDEEKCRLSEQMELNAQNVSERQEEIRAEMEKRHKKEQEELRHQMETKIQDLTEEHKDSLGKREQDIEKKMEAKYLQHQDDLRQELNEKRERDIAKLKNKYQAAADARITQMTCMKTRMDVLEGELQDLKKPGFFKRQWSKLKALGSGVKDKCLTM</sequence>
<feature type="domain" description="GB1/RHD3-type G" evidence="7">
    <location>
        <begin position="147"/>
        <end position="304"/>
    </location>
</feature>
<feature type="compositionally biased region" description="Basic and acidic residues" evidence="6">
    <location>
        <begin position="72"/>
        <end position="87"/>
    </location>
</feature>
<dbReference type="InterPro" id="IPR030386">
    <property type="entry name" value="G_GB1_RHD3_dom"/>
</dbReference>
<evidence type="ECO:0000256" key="3">
    <source>
        <dbReference type="ARBA" id="ARBA00023134"/>
    </source>
</evidence>
<feature type="coiled-coil region" evidence="5">
    <location>
        <begin position="614"/>
        <end position="837"/>
    </location>
</feature>
<feature type="non-terminal residue" evidence="8">
    <location>
        <position position="1"/>
    </location>
</feature>
<dbReference type="Pfam" id="PF02263">
    <property type="entry name" value="GBP"/>
    <property type="match status" value="1"/>
</dbReference>
<evidence type="ECO:0000313" key="9">
    <source>
        <dbReference type="Proteomes" id="UP001159405"/>
    </source>
</evidence>
<keyword evidence="9" id="KW-1185">Reference proteome</keyword>
<dbReference type="SUPFAM" id="SSF52540">
    <property type="entry name" value="P-loop containing nucleoside triphosphate hydrolases"/>
    <property type="match status" value="1"/>
</dbReference>
<evidence type="ECO:0000313" key="8">
    <source>
        <dbReference type="EMBL" id="CAH3045077.1"/>
    </source>
</evidence>
<dbReference type="PANTHER" id="PTHR10751">
    <property type="entry name" value="GUANYLATE BINDING PROTEIN"/>
    <property type="match status" value="1"/>
</dbReference>
<dbReference type="InterPro" id="IPR036543">
    <property type="entry name" value="Guanylate-bd_C_sf"/>
</dbReference>
<keyword evidence="1" id="KW-0547">Nucleotide-binding</keyword>
<gene>
    <name evidence="8" type="ORF">PLOB_00006597</name>
</gene>
<keyword evidence="2" id="KW-0378">Hydrolase</keyword>
<keyword evidence="3" id="KW-0342">GTP-binding</keyword>
<feature type="region of interest" description="Disordered" evidence="6">
    <location>
        <begin position="1"/>
        <end position="87"/>
    </location>
</feature>
<evidence type="ECO:0000256" key="1">
    <source>
        <dbReference type="ARBA" id="ARBA00022741"/>
    </source>
</evidence>
<dbReference type="SUPFAM" id="SSF48340">
    <property type="entry name" value="Interferon-induced guanylate-binding protein 1 (GBP1), C-terminal domain"/>
    <property type="match status" value="1"/>
</dbReference>
<dbReference type="Gene3D" id="3.40.50.300">
    <property type="entry name" value="P-loop containing nucleotide triphosphate hydrolases"/>
    <property type="match status" value="1"/>
</dbReference>
<evidence type="ECO:0000259" key="7">
    <source>
        <dbReference type="PROSITE" id="PS51715"/>
    </source>
</evidence>
<dbReference type="PROSITE" id="PS51715">
    <property type="entry name" value="G_GB1_RHD3"/>
    <property type="match status" value="1"/>
</dbReference>
<name>A0ABN8NCW1_9CNID</name>
<keyword evidence="5" id="KW-0175">Coiled coil</keyword>
<organism evidence="8 9">
    <name type="scientific">Porites lobata</name>
    <dbReference type="NCBI Taxonomy" id="104759"/>
    <lineage>
        <taxon>Eukaryota</taxon>
        <taxon>Metazoa</taxon>
        <taxon>Cnidaria</taxon>
        <taxon>Anthozoa</taxon>
        <taxon>Hexacorallia</taxon>
        <taxon>Scleractinia</taxon>
        <taxon>Fungiina</taxon>
        <taxon>Poritidae</taxon>
        <taxon>Porites</taxon>
    </lineage>
</organism>
<dbReference type="InterPro" id="IPR027417">
    <property type="entry name" value="P-loop_NTPase"/>
</dbReference>
<evidence type="ECO:0000256" key="6">
    <source>
        <dbReference type="SAM" id="MobiDB-lite"/>
    </source>
</evidence>
<evidence type="ECO:0000256" key="4">
    <source>
        <dbReference type="PROSITE-ProRule" id="PRU01052"/>
    </source>
</evidence>
<dbReference type="Proteomes" id="UP001159405">
    <property type="component" value="Unassembled WGS sequence"/>
</dbReference>
<dbReference type="InterPro" id="IPR015894">
    <property type="entry name" value="Guanylate-bd_N"/>
</dbReference>
<dbReference type="Pfam" id="PF02841">
    <property type="entry name" value="GBP_C"/>
    <property type="match status" value="1"/>
</dbReference>
<evidence type="ECO:0000256" key="5">
    <source>
        <dbReference type="SAM" id="Coils"/>
    </source>
</evidence>
<comment type="caution">
    <text evidence="8">The sequence shown here is derived from an EMBL/GenBank/DDBJ whole genome shotgun (WGS) entry which is preliminary data.</text>
</comment>
<dbReference type="EMBL" id="CALNXK010000013">
    <property type="protein sequence ID" value="CAH3045077.1"/>
    <property type="molecule type" value="Genomic_DNA"/>
</dbReference>
<dbReference type="InterPro" id="IPR003191">
    <property type="entry name" value="Guanylate-bd/ATL_C"/>
</dbReference>
<comment type="similarity">
    <text evidence="4">Belongs to the TRAFAC class dynamin-like GTPase superfamily. GB1/RHD3 GTPase family.</text>
</comment>